<dbReference type="EMBL" id="LQCK02000021">
    <property type="protein sequence ID" value="KZB94992.1"/>
    <property type="molecule type" value="Genomic_DNA"/>
</dbReference>
<evidence type="ECO:0000313" key="1">
    <source>
        <dbReference type="EMBL" id="KZB94992.1"/>
    </source>
</evidence>
<organism evidence="1 2">
    <name type="scientific">Sphingomonas melonis TY</name>
    <dbReference type="NCBI Taxonomy" id="621456"/>
    <lineage>
        <taxon>Bacteria</taxon>
        <taxon>Pseudomonadati</taxon>
        <taxon>Pseudomonadota</taxon>
        <taxon>Alphaproteobacteria</taxon>
        <taxon>Sphingomonadales</taxon>
        <taxon>Sphingomonadaceae</taxon>
        <taxon>Sphingomonas</taxon>
    </lineage>
</organism>
<accession>A0A175Y2K8</accession>
<sequence>MGRNGEMSRESAGSKIRIFNYNAPKFRAIVTCKAPIWLRLCGLCDSAAVSLQAVLARRKPLHLLQQGASTPRWNREIDHPAMISTLD</sequence>
<keyword evidence="2" id="KW-1185">Reference proteome</keyword>
<dbReference type="Proteomes" id="UP000078460">
    <property type="component" value="Unassembled WGS sequence"/>
</dbReference>
<name>A0A175Y2K8_9SPHN</name>
<reference evidence="1" key="1">
    <citation type="submission" date="2016-03" db="EMBL/GenBank/DDBJ databases">
        <title>Sphingomonas melonis TY, whole genome shotgun sequencing.</title>
        <authorList>
            <person name="Wang H."/>
            <person name="Zhu P."/>
        </authorList>
    </citation>
    <scope>NUCLEOTIDE SEQUENCE [LARGE SCALE GENOMIC DNA]</scope>
    <source>
        <strain evidence="1">TY</strain>
    </source>
</reference>
<dbReference type="AlphaFoldDB" id="A0A175Y2K8"/>
<protein>
    <submittedName>
        <fullName evidence="1">Uncharacterized protein</fullName>
    </submittedName>
</protein>
<evidence type="ECO:0000313" key="2">
    <source>
        <dbReference type="Proteomes" id="UP000078460"/>
    </source>
</evidence>
<gene>
    <name evidence="1" type="ORF">AVM11_17875</name>
</gene>
<comment type="caution">
    <text evidence="1">The sequence shown here is derived from an EMBL/GenBank/DDBJ whole genome shotgun (WGS) entry which is preliminary data.</text>
</comment>
<proteinExistence type="predicted"/>